<dbReference type="AlphaFoldDB" id="A0A9W6YEV9"/>
<evidence type="ECO:0000313" key="2">
    <source>
        <dbReference type="EMBL" id="GMF65677.1"/>
    </source>
</evidence>
<proteinExistence type="predicted"/>
<feature type="region of interest" description="Disordered" evidence="1">
    <location>
        <begin position="113"/>
        <end position="132"/>
    </location>
</feature>
<reference evidence="2" key="1">
    <citation type="submission" date="2023-04" db="EMBL/GenBank/DDBJ databases">
        <title>Phytophthora lilii NBRC 32176.</title>
        <authorList>
            <person name="Ichikawa N."/>
            <person name="Sato H."/>
            <person name="Tonouchi N."/>
        </authorList>
    </citation>
    <scope>NUCLEOTIDE SEQUENCE</scope>
    <source>
        <strain evidence="2">NBRC 32176</strain>
    </source>
</reference>
<dbReference type="OrthoDB" id="164891at2759"/>
<evidence type="ECO:0000313" key="3">
    <source>
        <dbReference type="Proteomes" id="UP001165083"/>
    </source>
</evidence>
<accession>A0A9W6YEV9</accession>
<protein>
    <submittedName>
        <fullName evidence="2">Unnamed protein product</fullName>
    </submittedName>
</protein>
<keyword evidence="3" id="KW-1185">Reference proteome</keyword>
<evidence type="ECO:0000256" key="1">
    <source>
        <dbReference type="SAM" id="MobiDB-lite"/>
    </source>
</evidence>
<sequence>MGGVQDRYYRHDAAGDMFVGRTVSGLPILQPEFAILPPHFAANEEIVQSAKRLCFPGLPDFVEFAAVFALASLIYHGLSSRAFTRKPPSLSVTYFRKADLISRLSSIVNTSSAGCEKKNRSHGRSTSRNNSG</sequence>
<gene>
    <name evidence="2" type="ORF">Plil01_001830400</name>
</gene>
<comment type="caution">
    <text evidence="2">The sequence shown here is derived from an EMBL/GenBank/DDBJ whole genome shotgun (WGS) entry which is preliminary data.</text>
</comment>
<organism evidence="2 3">
    <name type="scientific">Phytophthora lilii</name>
    <dbReference type="NCBI Taxonomy" id="2077276"/>
    <lineage>
        <taxon>Eukaryota</taxon>
        <taxon>Sar</taxon>
        <taxon>Stramenopiles</taxon>
        <taxon>Oomycota</taxon>
        <taxon>Peronosporomycetes</taxon>
        <taxon>Peronosporales</taxon>
        <taxon>Peronosporaceae</taxon>
        <taxon>Phytophthora</taxon>
    </lineage>
</organism>
<dbReference type="Proteomes" id="UP001165083">
    <property type="component" value="Unassembled WGS sequence"/>
</dbReference>
<dbReference type="EMBL" id="BSXW01012492">
    <property type="protein sequence ID" value="GMF65677.1"/>
    <property type="molecule type" value="Genomic_DNA"/>
</dbReference>
<name>A0A9W6YEV9_9STRA</name>